<feature type="transmembrane region" description="Helical" evidence="8">
    <location>
        <begin position="453"/>
        <end position="475"/>
    </location>
</feature>
<evidence type="ECO:0000256" key="4">
    <source>
        <dbReference type="ARBA" id="ARBA00022692"/>
    </source>
</evidence>
<proteinExistence type="inferred from homology"/>
<feature type="transmembrane region" description="Helical" evidence="8">
    <location>
        <begin position="515"/>
        <end position="534"/>
    </location>
</feature>
<gene>
    <name evidence="10" type="ORF">PNOK_0168200</name>
</gene>
<dbReference type="GO" id="GO:0016020">
    <property type="term" value="C:membrane"/>
    <property type="evidence" value="ECO:0007669"/>
    <property type="project" value="UniProtKB-SubCell"/>
</dbReference>
<comment type="similarity">
    <text evidence="2">Belongs to the major facilitator superfamily.</text>
</comment>
<sequence>MVPSSDKEAKVSTAKMIGFDVSVTQKTHSGNRESLDFLDDGLDPVYQAKARILNEAIHEIGMGKYQWFLFIVTGFGWFADNLWTNVPGLILLPVVSEFNFQGPFLKLSENIGLLIGALFWGLSCDIWGRRWPFNLTLLVIAIFSIASGGSTNILSLILLTALYSIGVGGNLPVDSAVFLEFIPGSHQYLLTMLTVWRAIGQLAGSLIAWPLIANFSCPSDAVICTRPENKGWRYYLFILGGIMFILWFIRFFVFTMYESPKYLMGRGRDEDAVKVVHAVASYNGKTSTLSIEHLQSIDSVKSGDSGSEKRGESDGSMGTGRGETDMSAMGAALRRLRKFDMAHVKALFATRKLAWNTSLLILLWSLIGLAFPLYDSFITVFLQTRGTVFGDGSLFITYRNQAIVSTVAVPAAFVAGWAVELPYIGRKGTLAISTGLTGIFLFASTTSRSDAALLGWNCGYSFTSTIMHGVLYAITPELFATKDRGTGNALTATANRIFGVLSPIVALAANITTTVPIWIAGSLLILSGFIALLLPQEPRGRASL</sequence>
<comment type="subcellular location">
    <subcellularLocation>
        <location evidence="1">Membrane</location>
        <topology evidence="1">Multi-pass membrane protein</topology>
    </subcellularLocation>
</comment>
<name>A0A286UQG9_9AGAM</name>
<evidence type="ECO:0000259" key="9">
    <source>
        <dbReference type="PROSITE" id="PS50850"/>
    </source>
</evidence>
<feature type="transmembrane region" description="Helical" evidence="8">
    <location>
        <begin position="428"/>
        <end position="447"/>
    </location>
</feature>
<dbReference type="FunCoup" id="A0A286UQG9">
    <property type="interactions" value="106"/>
</dbReference>
<dbReference type="GO" id="GO:0022857">
    <property type="term" value="F:transmembrane transporter activity"/>
    <property type="evidence" value="ECO:0007669"/>
    <property type="project" value="InterPro"/>
</dbReference>
<feature type="transmembrane region" description="Helical" evidence="8">
    <location>
        <begin position="67"/>
        <end position="91"/>
    </location>
</feature>
<dbReference type="CDD" id="cd17316">
    <property type="entry name" value="MFS_SV2_like"/>
    <property type="match status" value="1"/>
</dbReference>
<dbReference type="InParanoid" id="A0A286UQG9"/>
<evidence type="ECO:0000256" key="2">
    <source>
        <dbReference type="ARBA" id="ARBA00008335"/>
    </source>
</evidence>
<evidence type="ECO:0000256" key="1">
    <source>
        <dbReference type="ARBA" id="ARBA00004141"/>
    </source>
</evidence>
<keyword evidence="3" id="KW-0813">Transport</keyword>
<keyword evidence="5 8" id="KW-1133">Transmembrane helix</keyword>
<feature type="transmembrane region" description="Helical" evidence="8">
    <location>
        <begin position="232"/>
        <end position="257"/>
    </location>
</feature>
<dbReference type="Pfam" id="PF00083">
    <property type="entry name" value="Sugar_tr"/>
    <property type="match status" value="1"/>
</dbReference>
<keyword evidence="4 8" id="KW-0812">Transmembrane</keyword>
<dbReference type="FunFam" id="1.20.1250.20:FF:000171">
    <property type="entry name" value="MFS general substrate transporter"/>
    <property type="match status" value="1"/>
</dbReference>
<dbReference type="EMBL" id="NBII01000002">
    <property type="protein sequence ID" value="PAV21725.1"/>
    <property type="molecule type" value="Genomic_DNA"/>
</dbReference>
<feature type="domain" description="Major facilitator superfamily (MFS) profile" evidence="9">
    <location>
        <begin position="69"/>
        <end position="539"/>
    </location>
</feature>
<dbReference type="OrthoDB" id="3936150at2759"/>
<evidence type="ECO:0000256" key="5">
    <source>
        <dbReference type="ARBA" id="ARBA00022989"/>
    </source>
</evidence>
<feature type="transmembrane region" description="Helical" evidence="8">
    <location>
        <begin position="194"/>
        <end position="212"/>
    </location>
</feature>
<evidence type="ECO:0000256" key="3">
    <source>
        <dbReference type="ARBA" id="ARBA00022448"/>
    </source>
</evidence>
<feature type="region of interest" description="Disordered" evidence="7">
    <location>
        <begin position="299"/>
        <end position="324"/>
    </location>
</feature>
<reference evidence="10 11" key="1">
    <citation type="journal article" date="2017" name="Mol. Ecol.">
        <title>Comparative and population genomic landscape of Phellinus noxius: A hypervariable fungus causing root rot in trees.</title>
        <authorList>
            <person name="Chung C.L."/>
            <person name="Lee T.J."/>
            <person name="Akiba M."/>
            <person name="Lee H.H."/>
            <person name="Kuo T.H."/>
            <person name="Liu D."/>
            <person name="Ke H.M."/>
            <person name="Yokoi T."/>
            <person name="Roa M.B."/>
            <person name="Lu M.J."/>
            <person name="Chang Y.Y."/>
            <person name="Ann P.J."/>
            <person name="Tsai J.N."/>
            <person name="Chen C.Y."/>
            <person name="Tzean S.S."/>
            <person name="Ota Y."/>
            <person name="Hattori T."/>
            <person name="Sahashi N."/>
            <person name="Liou R.F."/>
            <person name="Kikuchi T."/>
            <person name="Tsai I.J."/>
        </authorList>
    </citation>
    <scope>NUCLEOTIDE SEQUENCE [LARGE SCALE GENOMIC DNA]</scope>
    <source>
        <strain evidence="10 11">FFPRI411160</strain>
    </source>
</reference>
<evidence type="ECO:0000256" key="8">
    <source>
        <dbReference type="SAM" id="Phobius"/>
    </source>
</evidence>
<evidence type="ECO:0000256" key="6">
    <source>
        <dbReference type="ARBA" id="ARBA00023136"/>
    </source>
</evidence>
<accession>A0A286UQG9</accession>
<feature type="transmembrane region" description="Helical" evidence="8">
    <location>
        <begin position="111"/>
        <end position="128"/>
    </location>
</feature>
<keyword evidence="6 8" id="KW-0472">Membrane</keyword>
<dbReference type="PROSITE" id="PS50850">
    <property type="entry name" value="MFS"/>
    <property type="match status" value="1"/>
</dbReference>
<dbReference type="InterPro" id="IPR020846">
    <property type="entry name" value="MFS_dom"/>
</dbReference>
<evidence type="ECO:0000313" key="10">
    <source>
        <dbReference type="EMBL" id="PAV21725.1"/>
    </source>
</evidence>
<evidence type="ECO:0000256" key="7">
    <source>
        <dbReference type="SAM" id="MobiDB-lite"/>
    </source>
</evidence>
<feature type="transmembrane region" description="Helical" evidence="8">
    <location>
        <begin position="135"/>
        <end position="155"/>
    </location>
</feature>
<feature type="transmembrane region" description="Helical" evidence="8">
    <location>
        <begin position="402"/>
        <end position="421"/>
    </location>
</feature>
<keyword evidence="11" id="KW-1185">Reference proteome</keyword>
<dbReference type="AlphaFoldDB" id="A0A286UQG9"/>
<protein>
    <submittedName>
        <fullName evidence="10">MFS general substrate transporter</fullName>
    </submittedName>
</protein>
<feature type="transmembrane region" description="Helical" evidence="8">
    <location>
        <begin position="359"/>
        <end position="382"/>
    </location>
</feature>
<dbReference type="Gene3D" id="1.20.1250.20">
    <property type="entry name" value="MFS general substrate transporter like domains"/>
    <property type="match status" value="1"/>
</dbReference>
<organism evidence="10 11">
    <name type="scientific">Pyrrhoderma noxium</name>
    <dbReference type="NCBI Taxonomy" id="2282107"/>
    <lineage>
        <taxon>Eukaryota</taxon>
        <taxon>Fungi</taxon>
        <taxon>Dikarya</taxon>
        <taxon>Basidiomycota</taxon>
        <taxon>Agaricomycotina</taxon>
        <taxon>Agaricomycetes</taxon>
        <taxon>Hymenochaetales</taxon>
        <taxon>Hymenochaetaceae</taxon>
        <taxon>Pyrrhoderma</taxon>
    </lineage>
</organism>
<evidence type="ECO:0000313" key="11">
    <source>
        <dbReference type="Proteomes" id="UP000217199"/>
    </source>
</evidence>
<comment type="caution">
    <text evidence="10">The sequence shown here is derived from an EMBL/GenBank/DDBJ whole genome shotgun (WGS) entry which is preliminary data.</text>
</comment>
<dbReference type="Proteomes" id="UP000217199">
    <property type="component" value="Unassembled WGS sequence"/>
</dbReference>
<dbReference type="SUPFAM" id="SSF103473">
    <property type="entry name" value="MFS general substrate transporter"/>
    <property type="match status" value="1"/>
</dbReference>
<dbReference type="PANTHER" id="PTHR23511">
    <property type="entry name" value="SYNAPTIC VESICLE GLYCOPROTEIN 2"/>
    <property type="match status" value="1"/>
</dbReference>
<dbReference type="InterPro" id="IPR005828">
    <property type="entry name" value="MFS_sugar_transport-like"/>
</dbReference>
<dbReference type="PANTHER" id="PTHR23511:SF12">
    <property type="entry name" value="TRANSPORTER, PUTATIVE (AFU_ORTHOLOGUE AFUA_7G01740)-RELATED"/>
    <property type="match status" value="1"/>
</dbReference>
<dbReference type="InterPro" id="IPR036259">
    <property type="entry name" value="MFS_trans_sf"/>
</dbReference>